<evidence type="ECO:0000256" key="2">
    <source>
        <dbReference type="ARBA" id="ARBA00004123"/>
    </source>
</evidence>
<name>A0A7R9KAR5_9ACAR</name>
<keyword evidence="12" id="KW-1185">Reference proteome</keyword>
<dbReference type="InterPro" id="IPR001353">
    <property type="entry name" value="Proteasome_sua/b"/>
</dbReference>
<comment type="subunit">
    <text evidence="9">The 26S proteasome consists of a 20S proteasome core and two 19S regulatory subunits. The 20S proteasome core is composed of 28 subunits that are arranged in four stacked rings, resulting in a barrel-shaped structure. The two end rings are each formed by seven alpha subunits, and the two central rings are each formed by seven beta subunits. The catalytic chamber with the active sites is on the inside of the barrel.</text>
</comment>
<evidence type="ECO:0000256" key="8">
    <source>
        <dbReference type="ARBA" id="ARBA00022942"/>
    </source>
</evidence>
<dbReference type="AlphaFoldDB" id="A0A7R9KAR5"/>
<accession>A0A7R9KAR5</accession>
<dbReference type="GO" id="GO:0051603">
    <property type="term" value="P:proteolysis involved in protein catabolic process"/>
    <property type="evidence" value="ECO:0007669"/>
    <property type="project" value="InterPro"/>
</dbReference>
<dbReference type="GO" id="GO:0019774">
    <property type="term" value="C:proteasome core complex, beta-subunit complex"/>
    <property type="evidence" value="ECO:0007669"/>
    <property type="project" value="UniProtKB-ARBA"/>
</dbReference>
<protein>
    <recommendedName>
        <fullName evidence="3">proteasome endopeptidase complex</fullName>
        <ecNumber evidence="3">3.4.25.1</ecNumber>
    </recommendedName>
</protein>
<keyword evidence="6" id="KW-0888">Threonine protease</keyword>
<dbReference type="EC" id="3.4.25.1" evidence="3"/>
<evidence type="ECO:0000256" key="5">
    <source>
        <dbReference type="ARBA" id="ARBA00022670"/>
    </source>
</evidence>
<dbReference type="Gene3D" id="3.60.20.10">
    <property type="entry name" value="Glutamine Phosphoribosylpyrophosphate, subunit 1, domain 1"/>
    <property type="match status" value="1"/>
</dbReference>
<dbReference type="PRINTS" id="PR00141">
    <property type="entry name" value="PROTEASOME"/>
</dbReference>
<evidence type="ECO:0000256" key="6">
    <source>
        <dbReference type="ARBA" id="ARBA00022698"/>
    </source>
</evidence>
<keyword evidence="4" id="KW-0963">Cytoplasm</keyword>
<dbReference type="PANTHER" id="PTHR32194:SF0">
    <property type="entry name" value="ATP-DEPENDENT PROTEASE SUBUNIT HSLV"/>
    <property type="match status" value="1"/>
</dbReference>
<evidence type="ECO:0000313" key="12">
    <source>
        <dbReference type="Proteomes" id="UP000759131"/>
    </source>
</evidence>
<dbReference type="InterPro" id="IPR000243">
    <property type="entry name" value="Pept_T1A_subB"/>
</dbReference>
<organism evidence="11">
    <name type="scientific">Medioppia subpectinata</name>
    <dbReference type="NCBI Taxonomy" id="1979941"/>
    <lineage>
        <taxon>Eukaryota</taxon>
        <taxon>Metazoa</taxon>
        <taxon>Ecdysozoa</taxon>
        <taxon>Arthropoda</taxon>
        <taxon>Chelicerata</taxon>
        <taxon>Arachnida</taxon>
        <taxon>Acari</taxon>
        <taxon>Acariformes</taxon>
        <taxon>Sarcoptiformes</taxon>
        <taxon>Oribatida</taxon>
        <taxon>Brachypylina</taxon>
        <taxon>Oppioidea</taxon>
        <taxon>Oppiidae</taxon>
        <taxon>Medioppia</taxon>
    </lineage>
</organism>
<dbReference type="EMBL" id="OC854576">
    <property type="protein sequence ID" value="CAD7619506.1"/>
    <property type="molecule type" value="Genomic_DNA"/>
</dbReference>
<dbReference type="InterPro" id="IPR029055">
    <property type="entry name" value="Ntn_hydrolases_N"/>
</dbReference>
<evidence type="ECO:0000256" key="9">
    <source>
        <dbReference type="ARBA" id="ARBA00026071"/>
    </source>
</evidence>
<evidence type="ECO:0000256" key="7">
    <source>
        <dbReference type="ARBA" id="ARBA00022801"/>
    </source>
</evidence>
<dbReference type="GO" id="GO:0005634">
    <property type="term" value="C:nucleus"/>
    <property type="evidence" value="ECO:0007669"/>
    <property type="project" value="UniProtKB-SubCell"/>
</dbReference>
<comment type="subcellular location">
    <subcellularLocation>
        <location evidence="2">Nucleus</location>
    </subcellularLocation>
</comment>
<keyword evidence="7" id="KW-0378">Hydrolase</keyword>
<proteinExistence type="predicted"/>
<feature type="region of interest" description="Disordered" evidence="10">
    <location>
        <begin position="142"/>
        <end position="169"/>
    </location>
</feature>
<sequence length="374" mass="42241">MKIDPLVEIRRFDDYNAFRDYGMKKKQNRSEEINDNDAKEIKFVRMSQLPELIKTDEKDFDEVTKRIGDEDRTKTVVEAIERLRSFERQQAVKITSNQENLIKSTKNFVKKLDKAVKKMEKAARKLEESSYIKKEDNNTARDINEGTIKKNNETPEIKNKQSTTNGVDKLDKEIKTMKASKKLLKEIEAAGLKDISHINEDKVESSKLLTEGTEGIILAADSRTSSGAYIPSRVTDKINAISDTIYCCRSGSAADTQIIIRNIKRKINKLALSENTKPSVKKTATLTSSIIYNNKEHMLAGYDTEFQIYRISPDGSVYSGDIILGGSGSGFIYGYSDAHYRNDMTLSEAVEFAKCMIRLAINRDAASGGQDKQR</sequence>
<dbReference type="PANTHER" id="PTHR32194">
    <property type="entry name" value="METALLOPROTEASE TLDD"/>
    <property type="match status" value="1"/>
</dbReference>
<evidence type="ECO:0000256" key="3">
    <source>
        <dbReference type="ARBA" id="ARBA00012039"/>
    </source>
</evidence>
<evidence type="ECO:0000313" key="11">
    <source>
        <dbReference type="EMBL" id="CAD7619506.1"/>
    </source>
</evidence>
<comment type="catalytic activity">
    <reaction evidence="1">
        <text>Cleavage of peptide bonds with very broad specificity.</text>
        <dbReference type="EC" id="3.4.25.1"/>
    </reaction>
</comment>
<dbReference type="GO" id="GO:0005737">
    <property type="term" value="C:cytoplasm"/>
    <property type="evidence" value="ECO:0007669"/>
    <property type="project" value="TreeGrafter"/>
</dbReference>
<keyword evidence="5" id="KW-0645">Protease</keyword>
<evidence type="ECO:0000256" key="10">
    <source>
        <dbReference type="SAM" id="MobiDB-lite"/>
    </source>
</evidence>
<keyword evidence="8" id="KW-0647">Proteasome</keyword>
<evidence type="ECO:0000256" key="4">
    <source>
        <dbReference type="ARBA" id="ARBA00022490"/>
    </source>
</evidence>
<dbReference type="InterPro" id="IPR023333">
    <property type="entry name" value="Proteasome_suB-type"/>
</dbReference>
<dbReference type="Pfam" id="PF00227">
    <property type="entry name" value="Proteasome"/>
    <property type="match status" value="1"/>
</dbReference>
<feature type="compositionally biased region" description="Basic and acidic residues" evidence="10">
    <location>
        <begin position="142"/>
        <end position="159"/>
    </location>
</feature>
<dbReference type="OrthoDB" id="7854943at2759"/>
<dbReference type="SUPFAM" id="SSF56235">
    <property type="entry name" value="N-terminal nucleophile aminohydrolases (Ntn hydrolases)"/>
    <property type="match status" value="1"/>
</dbReference>
<dbReference type="Proteomes" id="UP000759131">
    <property type="component" value="Unassembled WGS sequence"/>
</dbReference>
<evidence type="ECO:0000256" key="1">
    <source>
        <dbReference type="ARBA" id="ARBA00001198"/>
    </source>
</evidence>
<gene>
    <name evidence="11" type="ORF">OSB1V03_LOCUS7</name>
</gene>
<dbReference type="GO" id="GO:0004298">
    <property type="term" value="F:threonine-type endopeptidase activity"/>
    <property type="evidence" value="ECO:0007669"/>
    <property type="project" value="UniProtKB-KW"/>
</dbReference>
<dbReference type="EMBL" id="CAJPIZ010000001">
    <property type="protein sequence ID" value="CAG2099936.1"/>
    <property type="molecule type" value="Genomic_DNA"/>
</dbReference>
<reference evidence="11" key="1">
    <citation type="submission" date="2020-11" db="EMBL/GenBank/DDBJ databases">
        <authorList>
            <person name="Tran Van P."/>
        </authorList>
    </citation>
    <scope>NUCLEOTIDE SEQUENCE</scope>
</reference>